<dbReference type="RefSeq" id="WP_302710578.1">
    <property type="nucleotide sequence ID" value="NZ_JAULSC010000458.1"/>
</dbReference>
<proteinExistence type="predicted"/>
<dbReference type="Proteomes" id="UP001168363">
    <property type="component" value="Unassembled WGS sequence"/>
</dbReference>
<keyword evidence="2" id="KW-1185">Reference proteome</keyword>
<reference evidence="1" key="1">
    <citation type="submission" date="2023-06" db="EMBL/GenBank/DDBJ databases">
        <title>Genome sequence of Nocardioides sp. SOB44.</title>
        <authorList>
            <person name="Zhang G."/>
        </authorList>
    </citation>
    <scope>NUCLEOTIDE SEQUENCE</scope>
    <source>
        <strain evidence="1">SOB44</strain>
    </source>
</reference>
<accession>A0ABT8TWL6</accession>
<evidence type="ECO:0000313" key="1">
    <source>
        <dbReference type="EMBL" id="MDO3398344.1"/>
    </source>
</evidence>
<gene>
    <name evidence="1" type="ORF">QWJ41_21720</name>
</gene>
<comment type="caution">
    <text evidence="1">The sequence shown here is derived from an EMBL/GenBank/DDBJ whole genome shotgun (WGS) entry which is preliminary data.</text>
</comment>
<name>A0ABT8TWL6_9ACTN</name>
<evidence type="ECO:0000313" key="2">
    <source>
        <dbReference type="Proteomes" id="UP001168363"/>
    </source>
</evidence>
<feature type="non-terminal residue" evidence="1">
    <location>
        <position position="1"/>
    </location>
</feature>
<sequence length="72" mass="7827">DVDDALFDTTQIPLTSRDIRTVGELLHDVDHPARHLLRDVAGDDAGRLLHGWPDLVAAAATLWSSLPGQQFG</sequence>
<organism evidence="1 2">
    <name type="scientific">Nocardioides cremeus</name>
    <dbReference type="NCBI Taxonomy" id="3058044"/>
    <lineage>
        <taxon>Bacteria</taxon>
        <taxon>Bacillati</taxon>
        <taxon>Actinomycetota</taxon>
        <taxon>Actinomycetes</taxon>
        <taxon>Propionibacteriales</taxon>
        <taxon>Nocardioidaceae</taxon>
        <taxon>Nocardioides</taxon>
    </lineage>
</organism>
<dbReference type="EMBL" id="JAULSC010000458">
    <property type="protein sequence ID" value="MDO3398344.1"/>
    <property type="molecule type" value="Genomic_DNA"/>
</dbReference>
<protein>
    <submittedName>
        <fullName evidence="1">Uncharacterized protein</fullName>
    </submittedName>
</protein>
<feature type="non-terminal residue" evidence="1">
    <location>
        <position position="72"/>
    </location>
</feature>